<protein>
    <recommendedName>
        <fullName evidence="2">Thoeris protein ThsA Macro domain-containing protein</fullName>
    </recommendedName>
</protein>
<keyword evidence="1" id="KW-0812">Transmembrane</keyword>
<sequence>MKIGFANKYLLDNVTRQVGYVFAISSVILTFLDFSKKIKLFIFVGTLILSLFIYIANLIFANLMSFTTFKVGESEIRIQKGDIFSNEIFNNPDFIKVINANEYFDTIVNEEIISKRSVHGKFLLRSDVDVSKVDDAIKKDKRLNKRHKVGENLDREEGNQIKYELGSIFKYSDDVFLTALTHFDEYNKAYLSIQDFIRFLINFWDEIDELYAGRTVVITLFGSNLARLDNNTYSNTQILDTILWTFRLRRIKFKKPTKLIILLDRETNQKINYYKIKDRFYGLQE</sequence>
<dbReference type="Pfam" id="PF20016">
    <property type="entry name" value="ThsA_Macro"/>
    <property type="match status" value="1"/>
</dbReference>
<dbReference type="RefSeq" id="WP_013104052.1">
    <property type="nucleotide sequence ID" value="NC_014136.1"/>
</dbReference>
<evidence type="ECO:0000256" key="1">
    <source>
        <dbReference type="SAM" id="Phobius"/>
    </source>
</evidence>
<evidence type="ECO:0000259" key="2">
    <source>
        <dbReference type="Pfam" id="PF20016"/>
    </source>
</evidence>
<feature type="transmembrane region" description="Helical" evidence="1">
    <location>
        <begin position="17"/>
        <end position="34"/>
    </location>
</feature>
<dbReference type="InterPro" id="IPR045535">
    <property type="entry name" value="ThsA_Macro"/>
</dbReference>
<name>D5T4J5_LEUKI</name>
<evidence type="ECO:0000313" key="4">
    <source>
        <dbReference type="Proteomes" id="UP000002362"/>
    </source>
</evidence>
<dbReference type="KEGG" id="lki:LKI_09635"/>
<accession>D5T4J5</accession>
<organism evidence="3 4">
    <name type="scientific">Leuconostoc kimchii (strain IMSNU 11154 / KCTC 2386 / IH25)</name>
    <dbReference type="NCBI Taxonomy" id="762051"/>
    <lineage>
        <taxon>Bacteria</taxon>
        <taxon>Bacillati</taxon>
        <taxon>Bacillota</taxon>
        <taxon>Bacilli</taxon>
        <taxon>Lactobacillales</taxon>
        <taxon>Lactobacillaceae</taxon>
        <taxon>Leuconostoc</taxon>
    </lineage>
</organism>
<evidence type="ECO:0000313" key="3">
    <source>
        <dbReference type="EMBL" id="ADG41466.1"/>
    </source>
</evidence>
<keyword evidence="1" id="KW-0472">Membrane</keyword>
<reference evidence="3 4" key="1">
    <citation type="journal article" date="2010" name="J. Bacteriol.">
        <title>Complete genome sequence analysis of Leuconostoc kimchii IMSNU 11154.</title>
        <authorList>
            <person name="Oh H.M."/>
            <person name="Cho Y.J."/>
            <person name="Kim B.K."/>
            <person name="Roe J.H."/>
            <person name="Kang S.O."/>
            <person name="Nahm B.H."/>
            <person name="Jeong G."/>
            <person name="Han H.U."/>
            <person name="Chun J."/>
        </authorList>
    </citation>
    <scope>NUCLEOTIDE SEQUENCE [LARGE SCALE GENOMIC DNA]</scope>
    <source>
        <strain evidence="4">IMSNU 11154 / KCTC 2386 / IH25</strain>
    </source>
</reference>
<keyword evidence="1" id="KW-1133">Transmembrane helix</keyword>
<feature type="domain" description="Thoeris protein ThsA Macro" evidence="2">
    <location>
        <begin position="76"/>
        <end position="263"/>
    </location>
</feature>
<gene>
    <name evidence="3" type="ordered locus">LKI_09635</name>
</gene>
<proteinExistence type="predicted"/>
<dbReference type="EMBL" id="CP001758">
    <property type="protein sequence ID" value="ADG41466.1"/>
    <property type="molecule type" value="Genomic_DNA"/>
</dbReference>
<dbReference type="AlphaFoldDB" id="D5T4J5"/>
<dbReference type="HOGENOM" id="CLU_083562_0_0_9"/>
<dbReference type="Proteomes" id="UP000002362">
    <property type="component" value="Chromosome"/>
</dbReference>
<feature type="transmembrane region" description="Helical" evidence="1">
    <location>
        <begin position="41"/>
        <end position="60"/>
    </location>
</feature>
<dbReference type="STRING" id="762051.LKI_09635"/>
<dbReference type="PATRIC" id="fig|762051.18.peg.1936"/>
<dbReference type="OrthoDB" id="2606558at2"/>
<dbReference type="eggNOG" id="ENOG502Z81N">
    <property type="taxonomic scope" value="Bacteria"/>
</dbReference>